<protein>
    <submittedName>
        <fullName evidence="1">Uncharacterized protein</fullName>
    </submittedName>
</protein>
<evidence type="ECO:0000313" key="1">
    <source>
        <dbReference type="EMBL" id="MCC5598994.1"/>
    </source>
</evidence>
<sequence>MTANIRMPLVNSEKNAQIGKVFADVDTTSEIYQLFESNFNASDRKLPNFKLGSREWGVGSGGSKESKQKVLPF</sequence>
<organism evidence="1 2">
    <name type="scientific">Nostoc favosum CHAB5714</name>
    <dbReference type="NCBI Taxonomy" id="2780399"/>
    <lineage>
        <taxon>Bacteria</taxon>
        <taxon>Bacillati</taxon>
        <taxon>Cyanobacteriota</taxon>
        <taxon>Cyanophyceae</taxon>
        <taxon>Nostocales</taxon>
        <taxon>Nostocaceae</taxon>
        <taxon>Nostoc</taxon>
        <taxon>Nostoc favosum</taxon>
    </lineage>
</organism>
<gene>
    <name evidence="1" type="ORF">LC586_07130</name>
</gene>
<keyword evidence="2" id="KW-1185">Reference proteome</keyword>
<dbReference type="Proteomes" id="UP001199525">
    <property type="component" value="Unassembled WGS sequence"/>
</dbReference>
<reference evidence="1 2" key="1">
    <citation type="journal article" date="2021" name="Microorganisms">
        <title>Genome Evolution of Filamentous Cyanobacterium Nostoc Species: From Facultative Symbiosis to Free Living.</title>
        <authorList>
            <person name="Huo D."/>
            <person name="Li H."/>
            <person name="Cai F."/>
            <person name="Guo X."/>
            <person name="Qiao Z."/>
            <person name="Wang W."/>
            <person name="Yu G."/>
            <person name="Li R."/>
        </authorList>
    </citation>
    <scope>NUCLEOTIDE SEQUENCE [LARGE SCALE GENOMIC DNA]</scope>
    <source>
        <strain evidence="1 2">CHAB 5714</strain>
    </source>
</reference>
<comment type="caution">
    <text evidence="1">The sequence shown here is derived from an EMBL/GenBank/DDBJ whole genome shotgun (WGS) entry which is preliminary data.</text>
</comment>
<evidence type="ECO:0000313" key="2">
    <source>
        <dbReference type="Proteomes" id="UP001199525"/>
    </source>
</evidence>
<name>A0ABS8I5S9_9NOSO</name>
<dbReference type="EMBL" id="JAIVFQ010000006">
    <property type="protein sequence ID" value="MCC5598994.1"/>
    <property type="molecule type" value="Genomic_DNA"/>
</dbReference>
<proteinExistence type="predicted"/>
<accession>A0ABS8I5S9</accession>